<dbReference type="InterPro" id="IPR001107">
    <property type="entry name" value="Band_7"/>
</dbReference>
<dbReference type="EMBL" id="CADIKI010000007">
    <property type="protein sequence ID" value="CAB3790259.1"/>
    <property type="molecule type" value="Genomic_DNA"/>
</dbReference>
<dbReference type="Gene3D" id="3.30.479.30">
    <property type="entry name" value="Band 7 domain"/>
    <property type="match status" value="1"/>
</dbReference>
<keyword evidence="3" id="KW-1133">Transmembrane helix</keyword>
<keyword evidence="6" id="KW-1185">Reference proteome</keyword>
<feature type="transmembrane region" description="Helical" evidence="3">
    <location>
        <begin position="146"/>
        <end position="169"/>
    </location>
</feature>
<dbReference type="PANTHER" id="PTHR43327">
    <property type="entry name" value="STOMATIN-LIKE PROTEIN 2, MITOCHONDRIAL"/>
    <property type="match status" value="1"/>
</dbReference>
<comment type="similarity">
    <text evidence="2">Belongs to the band 7/mec-2 family. HflK subfamily.</text>
</comment>
<dbReference type="SUPFAM" id="SSF117892">
    <property type="entry name" value="Band 7/SPFH domain"/>
    <property type="match status" value="1"/>
</dbReference>
<evidence type="ECO:0000256" key="3">
    <source>
        <dbReference type="SAM" id="Phobius"/>
    </source>
</evidence>
<sequence length="637" mass="68490">MSTRERREESDVRERSAGRNDTLLPGWVAAALAGVLGALSLSKSVSIDLRWSAVMASACLNLVIVALWRPSVVRAPADPEKESVWKRGVSFVKQVVSRDAGKPDFSHLVRTLRWQPWCVAMCAGLSMTFAAMAFEPLAPDALIHAMVAPSLTIVSGTAALALAFLTLVAERFYAHDAQRSRDSLSASLAGLLRVLLLCALGAALSAGWLVYAHMTADLVVHVAAVFCAAIAVEMLVRTLLLWIFPPRAGEQTRHVPSSLLAGLLHYRRSPLASIGAELHDRYGIDLRQNWVLRSFMRLLPATIVTMAVCAWLLTSVAVLGPSQRAVYERFGAPVAVWSPGLHIGMPWPFGKARLVDNGAVHQIIVSGGANDSSVAAPSVNADGPTPEQLNRLWDVQHPWETSQVIAGATGDQQSFQIVNADVRLDYRVGLSDAAARAALYRSVDPESTVRSIANREVMHYLASHTLQALLETSQTAIAEKVRSAVQRQLDQLASGIEVVAVVIESVHPPAGAASAYHDVQAAQIRAQASVARAHGFAAQLLGNAQQQALTGVAQASARAADTLASAHVQQINFEADTVAYRLGGPAFAFEYYLARLQHGLQNARITVIDDRLVADRRATLDLRTFTAGDLAGFPHSN</sequence>
<feature type="transmembrane region" description="Helical" evidence="3">
    <location>
        <begin position="117"/>
        <end position="134"/>
    </location>
</feature>
<feature type="transmembrane region" description="Helical" evidence="3">
    <location>
        <begin position="190"/>
        <end position="212"/>
    </location>
</feature>
<dbReference type="SMART" id="SM00244">
    <property type="entry name" value="PHB"/>
    <property type="match status" value="1"/>
</dbReference>
<protein>
    <recommendedName>
        <fullName evidence="4">Band 7 domain-containing protein</fullName>
    </recommendedName>
</protein>
<accession>A0A6J5G5I2</accession>
<reference evidence="5 6" key="1">
    <citation type="submission" date="2020-04" db="EMBL/GenBank/DDBJ databases">
        <authorList>
            <person name="De Canck E."/>
        </authorList>
    </citation>
    <scope>NUCLEOTIDE SEQUENCE [LARGE SCALE GENOMIC DNA]</scope>
    <source>
        <strain evidence="5 6">LMG 27177</strain>
    </source>
</reference>
<dbReference type="AlphaFoldDB" id="A0A6J5G5I2"/>
<feature type="transmembrane region" description="Helical" evidence="3">
    <location>
        <begin position="51"/>
        <end position="68"/>
    </location>
</feature>
<feature type="transmembrane region" description="Helical" evidence="3">
    <location>
        <begin position="21"/>
        <end position="39"/>
    </location>
</feature>
<feature type="transmembrane region" description="Helical" evidence="3">
    <location>
        <begin position="218"/>
        <end position="244"/>
    </location>
</feature>
<feature type="transmembrane region" description="Helical" evidence="3">
    <location>
        <begin position="298"/>
        <end position="320"/>
    </location>
</feature>
<dbReference type="PANTHER" id="PTHR43327:SF10">
    <property type="entry name" value="STOMATIN-LIKE PROTEIN 2, MITOCHONDRIAL"/>
    <property type="match status" value="1"/>
</dbReference>
<name>A0A6J5G5I2_9BURK</name>
<evidence type="ECO:0000259" key="4">
    <source>
        <dbReference type="SMART" id="SM00244"/>
    </source>
</evidence>
<dbReference type="Proteomes" id="UP000494252">
    <property type="component" value="Unassembled WGS sequence"/>
</dbReference>
<dbReference type="InterPro" id="IPR010201">
    <property type="entry name" value="HflK"/>
</dbReference>
<dbReference type="CDD" id="cd03404">
    <property type="entry name" value="SPFH_HflK"/>
    <property type="match status" value="1"/>
</dbReference>
<evidence type="ECO:0000256" key="1">
    <source>
        <dbReference type="ARBA" id="ARBA00004167"/>
    </source>
</evidence>
<gene>
    <name evidence="5" type="ORF">LMG27177_02781</name>
</gene>
<feature type="domain" description="Band 7" evidence="4">
    <location>
        <begin position="314"/>
        <end position="520"/>
    </location>
</feature>
<evidence type="ECO:0000256" key="2">
    <source>
        <dbReference type="ARBA" id="ARBA00006971"/>
    </source>
</evidence>
<dbReference type="GO" id="GO:0016020">
    <property type="term" value="C:membrane"/>
    <property type="evidence" value="ECO:0007669"/>
    <property type="project" value="UniProtKB-SubCell"/>
</dbReference>
<comment type="subcellular location">
    <subcellularLocation>
        <location evidence="1">Membrane</location>
        <topology evidence="1">Single-pass membrane protein</topology>
    </subcellularLocation>
</comment>
<keyword evidence="3" id="KW-0812">Transmembrane</keyword>
<dbReference type="InterPro" id="IPR036013">
    <property type="entry name" value="Band_7/SPFH_dom_sf"/>
</dbReference>
<dbReference type="Pfam" id="PF01145">
    <property type="entry name" value="Band_7"/>
    <property type="match status" value="1"/>
</dbReference>
<organism evidence="5 6">
    <name type="scientific">Paraburkholderia fynbosensis</name>
    <dbReference type="NCBI Taxonomy" id="1200993"/>
    <lineage>
        <taxon>Bacteria</taxon>
        <taxon>Pseudomonadati</taxon>
        <taxon>Pseudomonadota</taxon>
        <taxon>Betaproteobacteria</taxon>
        <taxon>Burkholderiales</taxon>
        <taxon>Burkholderiaceae</taxon>
        <taxon>Paraburkholderia</taxon>
    </lineage>
</organism>
<keyword evidence="3" id="KW-0472">Membrane</keyword>
<proteinExistence type="inferred from homology"/>
<dbReference type="InterPro" id="IPR050710">
    <property type="entry name" value="Band7/mec-2_domain"/>
</dbReference>
<dbReference type="RefSeq" id="WP_246290901.1">
    <property type="nucleotide sequence ID" value="NZ_CADIKI010000007.1"/>
</dbReference>
<evidence type="ECO:0000313" key="6">
    <source>
        <dbReference type="Proteomes" id="UP000494252"/>
    </source>
</evidence>
<evidence type="ECO:0000313" key="5">
    <source>
        <dbReference type="EMBL" id="CAB3790259.1"/>
    </source>
</evidence>